<dbReference type="Pfam" id="PF14338">
    <property type="entry name" value="Mrr_N"/>
    <property type="match status" value="1"/>
</dbReference>
<dbReference type="OrthoDB" id="9803736at2"/>
<dbReference type="SUPFAM" id="SSF52980">
    <property type="entry name" value="Restriction endonuclease-like"/>
    <property type="match status" value="1"/>
</dbReference>
<dbReference type="GO" id="GO:0009307">
    <property type="term" value="P:DNA restriction-modification system"/>
    <property type="evidence" value="ECO:0007669"/>
    <property type="project" value="InterPro"/>
</dbReference>
<dbReference type="InterPro" id="IPR011856">
    <property type="entry name" value="tRNA_endonuc-like_dom_sf"/>
</dbReference>
<evidence type="ECO:0000313" key="5">
    <source>
        <dbReference type="Proteomes" id="UP000008701"/>
    </source>
</evidence>
<protein>
    <submittedName>
        <fullName evidence="4">Restriction endonuclease</fullName>
    </submittedName>
</protein>
<dbReference type="KEGG" id="cph:Cpha266_1615"/>
<keyword evidence="4" id="KW-0540">Nuclease</keyword>
<accession>A1BGV9</accession>
<dbReference type="PANTHER" id="PTHR30015">
    <property type="entry name" value="MRR RESTRICTION SYSTEM PROTEIN"/>
    <property type="match status" value="1"/>
</dbReference>
<dbReference type="InterPro" id="IPR052906">
    <property type="entry name" value="Type_IV_Methyl-Rstrct_Enzyme"/>
</dbReference>
<feature type="domain" description="Restriction endonuclease type IV Mrr" evidence="2">
    <location>
        <begin position="148"/>
        <end position="262"/>
    </location>
</feature>
<dbReference type="AlphaFoldDB" id="A1BGV9"/>
<proteinExistence type="predicted"/>
<evidence type="ECO:0000313" key="4">
    <source>
        <dbReference type="EMBL" id="ABL65636.1"/>
    </source>
</evidence>
<dbReference type="GO" id="GO:0003677">
    <property type="term" value="F:DNA binding"/>
    <property type="evidence" value="ECO:0007669"/>
    <property type="project" value="InterPro"/>
</dbReference>
<feature type="domain" description="Restriction system protein Mrr-like N-terminal" evidence="3">
    <location>
        <begin position="12"/>
        <end position="92"/>
    </location>
</feature>
<feature type="region of interest" description="Disordered" evidence="1">
    <location>
        <begin position="110"/>
        <end position="134"/>
    </location>
</feature>
<dbReference type="InterPro" id="IPR007560">
    <property type="entry name" value="Restrct_endonuc_IV_Mrr"/>
</dbReference>
<organism evidence="4 5">
    <name type="scientific">Chlorobium phaeobacteroides (strain DSM 266 / SMG 266 / 2430)</name>
    <dbReference type="NCBI Taxonomy" id="290317"/>
    <lineage>
        <taxon>Bacteria</taxon>
        <taxon>Pseudomonadati</taxon>
        <taxon>Chlorobiota</taxon>
        <taxon>Chlorobiia</taxon>
        <taxon>Chlorobiales</taxon>
        <taxon>Chlorobiaceae</taxon>
        <taxon>Chlorobium/Pelodictyon group</taxon>
        <taxon>Chlorobium</taxon>
    </lineage>
</organism>
<dbReference type="InterPro" id="IPR011335">
    <property type="entry name" value="Restrct_endonuc-II-like"/>
</dbReference>
<dbReference type="InterPro" id="IPR025745">
    <property type="entry name" value="Mrr-like_N_dom"/>
</dbReference>
<keyword evidence="5" id="KW-1185">Reference proteome</keyword>
<keyword evidence="4" id="KW-0378">Hydrolase</keyword>
<dbReference type="HOGENOM" id="CLU_063822_0_0_10"/>
<dbReference type="Pfam" id="PF04471">
    <property type="entry name" value="Mrr_cat"/>
    <property type="match status" value="1"/>
</dbReference>
<dbReference type="PANTHER" id="PTHR30015:SF7">
    <property type="entry name" value="TYPE IV METHYL-DIRECTED RESTRICTION ENZYME ECOKMRR"/>
    <property type="match status" value="1"/>
</dbReference>
<reference evidence="4 5" key="1">
    <citation type="submission" date="2006-12" db="EMBL/GenBank/DDBJ databases">
        <title>Complete sequence of Chlorobium phaeobacteroides DSM 266.</title>
        <authorList>
            <consortium name="US DOE Joint Genome Institute"/>
            <person name="Copeland A."/>
            <person name="Lucas S."/>
            <person name="Lapidus A."/>
            <person name="Barry K."/>
            <person name="Detter J.C."/>
            <person name="Glavina del Rio T."/>
            <person name="Hammon N."/>
            <person name="Israni S."/>
            <person name="Pitluck S."/>
            <person name="Goltsman E."/>
            <person name="Schmutz J."/>
            <person name="Larimer F."/>
            <person name="Land M."/>
            <person name="Hauser L."/>
            <person name="Mikhailova N."/>
            <person name="Li T."/>
            <person name="Overmann J."/>
            <person name="Bryant D.A."/>
            <person name="Richardson P."/>
        </authorList>
    </citation>
    <scope>NUCLEOTIDE SEQUENCE [LARGE SCALE GENOMIC DNA]</scope>
    <source>
        <strain evidence="4 5">DSM 266</strain>
    </source>
</reference>
<dbReference type="EMBL" id="CP000492">
    <property type="protein sequence ID" value="ABL65636.1"/>
    <property type="molecule type" value="Genomic_DNA"/>
</dbReference>
<dbReference type="eggNOG" id="COG1715">
    <property type="taxonomic scope" value="Bacteria"/>
</dbReference>
<dbReference type="STRING" id="290317.Cpha266_1615"/>
<dbReference type="Gene3D" id="3.40.1350.10">
    <property type="match status" value="1"/>
</dbReference>
<dbReference type="RefSeq" id="WP_011745446.1">
    <property type="nucleotide sequence ID" value="NC_008639.1"/>
</dbReference>
<dbReference type="Proteomes" id="UP000008701">
    <property type="component" value="Chromosome"/>
</dbReference>
<keyword evidence="4" id="KW-0255">Endonuclease</keyword>
<gene>
    <name evidence="4" type="ordered locus">Cpha266_1615</name>
</gene>
<evidence type="ECO:0000259" key="3">
    <source>
        <dbReference type="Pfam" id="PF14338"/>
    </source>
</evidence>
<sequence length="288" mass="32227">MKAKDKGPQFIRFFKPVIEALKELDGSGTAAEVIDRAIVNMNISEKEQQATTKNGQSRVRNQVNWARLYLVHAGYLDSSKRGVWSLTDKGISIDISSFDPYAAFKSVQDHFKDEKKAQNQPDSSAAESEEIPDDEQNHRAKLLDLIKGLPPSGFERLSQRLLRESGFQQVVVTGKSGDGGIDGIGILQVNPFVSFNVLFQCKRYQGAVTPSQVRDFRGAMQGRADKGIVITTGTFTVEATKEARRDGVPPIELVDGQLLVEMFERLELGLIPRRTFDIDEKFFEDFRI</sequence>
<evidence type="ECO:0000259" key="2">
    <source>
        <dbReference type="Pfam" id="PF04471"/>
    </source>
</evidence>
<dbReference type="REBASE" id="12533">
    <property type="entry name" value="Cph266MrrP"/>
</dbReference>
<evidence type="ECO:0000256" key="1">
    <source>
        <dbReference type="SAM" id="MobiDB-lite"/>
    </source>
</evidence>
<name>A1BGV9_CHLPD</name>
<dbReference type="GO" id="GO:0015666">
    <property type="term" value="F:restriction endodeoxyribonuclease activity"/>
    <property type="evidence" value="ECO:0007669"/>
    <property type="project" value="TreeGrafter"/>
</dbReference>